<protein>
    <submittedName>
        <fullName evidence="2">Uncharacterized protein</fullName>
    </submittedName>
</protein>
<dbReference type="InterPro" id="IPR058806">
    <property type="entry name" value="MamI"/>
</dbReference>
<reference evidence="2" key="1">
    <citation type="journal article" date="2020" name="mSystems">
        <title>Genome- and Community-Level Interaction Insights into Carbon Utilization and Element Cycling Functions of Hydrothermarchaeota in Hydrothermal Sediment.</title>
        <authorList>
            <person name="Zhou Z."/>
            <person name="Liu Y."/>
            <person name="Xu W."/>
            <person name="Pan J."/>
            <person name="Luo Z.H."/>
            <person name="Li M."/>
        </authorList>
    </citation>
    <scope>NUCLEOTIDE SEQUENCE [LARGE SCALE GENOMIC DNA]</scope>
    <source>
        <strain evidence="2">SpSt-81</strain>
    </source>
</reference>
<dbReference type="AlphaFoldDB" id="A0A7C3MJI3"/>
<name>A0A7C3MJI3_DICTH</name>
<sequence length="68" mass="7802">MLSKILIILFGIICIGLGLWGLIVWWSYFLKALMAGVPIFLIFLGIILLIFGYTELKTILSEKREKKE</sequence>
<evidence type="ECO:0000313" key="2">
    <source>
        <dbReference type="EMBL" id="HFX13149.1"/>
    </source>
</evidence>
<proteinExistence type="predicted"/>
<keyword evidence="1" id="KW-1133">Transmembrane helix</keyword>
<evidence type="ECO:0000256" key="1">
    <source>
        <dbReference type="SAM" id="Phobius"/>
    </source>
</evidence>
<organism evidence="2">
    <name type="scientific">Dictyoglomus thermophilum</name>
    <dbReference type="NCBI Taxonomy" id="14"/>
    <lineage>
        <taxon>Bacteria</taxon>
        <taxon>Pseudomonadati</taxon>
        <taxon>Dictyoglomota</taxon>
        <taxon>Dictyoglomia</taxon>
        <taxon>Dictyoglomales</taxon>
        <taxon>Dictyoglomaceae</taxon>
        <taxon>Dictyoglomus</taxon>
    </lineage>
</organism>
<comment type="caution">
    <text evidence="2">The sequence shown here is derived from an EMBL/GenBank/DDBJ whole genome shotgun (WGS) entry which is preliminary data.</text>
</comment>
<dbReference type="EMBL" id="DTIN01000011">
    <property type="protein sequence ID" value="HFX13149.1"/>
    <property type="molecule type" value="Genomic_DNA"/>
</dbReference>
<gene>
    <name evidence="2" type="ORF">ENW00_03190</name>
</gene>
<dbReference type="Pfam" id="PF26391">
    <property type="entry name" value="MamI"/>
    <property type="match status" value="1"/>
</dbReference>
<accession>A0A7C3MJI3</accession>
<feature type="transmembrane region" description="Helical" evidence="1">
    <location>
        <begin position="32"/>
        <end position="54"/>
    </location>
</feature>
<keyword evidence="1" id="KW-0472">Membrane</keyword>
<keyword evidence="1" id="KW-0812">Transmembrane</keyword>
<feature type="transmembrane region" description="Helical" evidence="1">
    <location>
        <begin position="7"/>
        <end position="26"/>
    </location>
</feature>